<keyword evidence="3" id="KW-1185">Reference proteome</keyword>
<dbReference type="AlphaFoldDB" id="A0A6I4IV63"/>
<organism evidence="2 3">
    <name type="scientific">Flavobacterium profundi</name>
    <dbReference type="NCBI Taxonomy" id="1774945"/>
    <lineage>
        <taxon>Bacteria</taxon>
        <taxon>Pseudomonadati</taxon>
        <taxon>Bacteroidota</taxon>
        <taxon>Flavobacteriia</taxon>
        <taxon>Flavobacteriales</taxon>
        <taxon>Flavobacteriaceae</taxon>
        <taxon>Flavobacterium</taxon>
    </lineage>
</organism>
<feature type="chain" id="PRO_5026326928" description="TraB/GumN family protein" evidence="1">
    <location>
        <begin position="19"/>
        <end position="1225"/>
    </location>
</feature>
<comment type="caution">
    <text evidence="2">The sequence shown here is derived from an EMBL/GenBank/DDBJ whole genome shotgun (WGS) entry which is preliminary data.</text>
</comment>
<name>A0A6I4IV63_9FLAO</name>
<sequence length="1225" mass="142733">MKNTALALTLLFYTFLFSQTENSMLWEISGNGLQKKSYLYGTMHVSDKVSYNLSDSFFDALLNADIVANESNPETWGTVSDLMKEKEYLHSAQLYQSFYIKPITKKEVMTLFTNKSHFFYNYLSLSDNKNADYEENAVLDMFISQAGRKYGKEITGLEDAVESMIPILQINATDATPKEENIQLLYKILKRKSFGEATVDYYREKNITILDSIYKLAFSKKAHDALIINRNKVMTDSIASISKRGSLFAAVGAAHLAGKEGIINLLIQKGYTVKPVFSQLTAKGEKQKKEIETYFKTPRFSPYTTSDKMIEIPLLANEITEEGVIGSPDYANGGLIRVIRTNHNYFINPNTNLYNPKSLDSLFYENIPGTILQKDYFEKDGIAYYDIKNKTKTGNNQRYRFYITPLEIIMISMSGLNNYTTLFENDVFEKIKLKKTQSNWEKLQTENASFSITLPSFYTIRENDNNKNNSHTVQSYLADDNSFYFVMERNLEDNRTLENAKFEHKQIHYQFYLQHDIDSTQTFFDREAFVSESKIGTKPIQLKSFISGNKYYLLGTINASEKNKNTFFDSFELKTTFSKETFVTYTDTLAHFRIDIPESQNKKLFLNIKNESYAAPKNNLLAKYKDYSFKSKSGKTVSLEYHKFHEYESIQNLDSIKHFFKDYVLGLRDNMYQFSRSGEYDDYDYDDYATNDTSMLNSYMYSKKGLGVTEWINLFQKEEEEPKILLEEKESETQNTYTYEALVSTKKASQAVKYKLEFNTNQYYILQALVPKEYKHNDTFIENAFTSFEPLAINETNSIFDTKIQRFIEDASSTNDTLRKNTFGSIYKLNFAEKDFESITSFIDTYPFKKSELFAKNNLIKKIGYLKNNAVIPYLEKIYKSETSNSETQINTLIALSNHNSKESYQKIIQLLEYDLPLSDNRYDIANMFHNFSKNAENAKELFPNIFQFYSIKEYQNPLLNFCSDLLEKDLIAIKKFKAYQKMILTNAKLEYKRTKSWKTNNILEEDEKDPEDYYEENAPVEDIITFLNIIYKYPKNKDRDDFIAKIKALNIPELNIEILRLDFVTKMYTTKAVNNALNDKKTAFIAMQLLAHKNIPLEIENDSIALAALYNFYTIKATDSVAFIEKKIVDYHKEQIGFYFYSVTEKDNASFSKSIRTIAFFMNGKKINPKAYTTFYARTINEEEDVEPKLEAIIKESLNSNHFRASYEKEDEEDYLPNYLYDDY</sequence>
<evidence type="ECO:0000313" key="3">
    <source>
        <dbReference type="Proteomes" id="UP000431264"/>
    </source>
</evidence>
<dbReference type="OrthoDB" id="9798714at2"/>
<protein>
    <recommendedName>
        <fullName evidence="4">TraB/GumN family protein</fullName>
    </recommendedName>
</protein>
<evidence type="ECO:0000256" key="1">
    <source>
        <dbReference type="SAM" id="SignalP"/>
    </source>
</evidence>
<dbReference type="CDD" id="cd14789">
    <property type="entry name" value="Tiki"/>
    <property type="match status" value="1"/>
</dbReference>
<keyword evidence="1" id="KW-0732">Signal</keyword>
<dbReference type="RefSeq" id="WP_140999202.1">
    <property type="nucleotide sequence ID" value="NZ_VDCZ01000015.1"/>
</dbReference>
<dbReference type="InterPro" id="IPR047111">
    <property type="entry name" value="YbaP-like"/>
</dbReference>
<evidence type="ECO:0008006" key="4">
    <source>
        <dbReference type="Google" id="ProtNLM"/>
    </source>
</evidence>
<dbReference type="PANTHER" id="PTHR40590">
    <property type="entry name" value="CYTOPLASMIC PROTEIN-RELATED"/>
    <property type="match status" value="1"/>
</dbReference>
<dbReference type="EMBL" id="WQLW01000015">
    <property type="protein sequence ID" value="MVO10776.1"/>
    <property type="molecule type" value="Genomic_DNA"/>
</dbReference>
<dbReference type="PANTHER" id="PTHR40590:SF1">
    <property type="entry name" value="CYTOPLASMIC PROTEIN"/>
    <property type="match status" value="1"/>
</dbReference>
<dbReference type="Pfam" id="PF01963">
    <property type="entry name" value="TraB_PrgY_gumN"/>
    <property type="match status" value="1"/>
</dbReference>
<feature type="signal peptide" evidence="1">
    <location>
        <begin position="1"/>
        <end position="18"/>
    </location>
</feature>
<reference evidence="3" key="1">
    <citation type="submission" date="2019-05" db="EMBL/GenBank/DDBJ databases">
        <title>Flavobacterium profundi sp. nov., isolated from a deep-sea seamount.</title>
        <authorList>
            <person name="Zhang D.-C."/>
        </authorList>
    </citation>
    <scope>NUCLEOTIDE SEQUENCE [LARGE SCALE GENOMIC DNA]</scope>
    <source>
        <strain evidence="3">TP390</strain>
    </source>
</reference>
<accession>A0A6I4IV63</accession>
<dbReference type="Proteomes" id="UP000431264">
    <property type="component" value="Unassembled WGS sequence"/>
</dbReference>
<proteinExistence type="predicted"/>
<evidence type="ECO:0000313" key="2">
    <source>
        <dbReference type="EMBL" id="MVO10776.1"/>
    </source>
</evidence>
<dbReference type="InterPro" id="IPR002816">
    <property type="entry name" value="TraB/PrgY/GumN_fam"/>
</dbReference>
<gene>
    <name evidence="2" type="ORF">GOQ30_16515</name>
</gene>